<dbReference type="Pfam" id="PF03492">
    <property type="entry name" value="Methyltransf_7"/>
    <property type="match status" value="3"/>
</dbReference>
<dbReference type="OMA" id="RRSDDPC"/>
<evidence type="ECO:0000313" key="6">
    <source>
        <dbReference type="EnsemblPlants" id="Solyc09g091550.3.1"/>
    </source>
</evidence>
<dbReference type="EnsemblPlants" id="Solyc09g091550.3.1">
    <property type="protein sequence ID" value="Solyc09g091550.3.1"/>
    <property type="gene ID" value="Solyc09g091550.3"/>
</dbReference>
<dbReference type="Proteomes" id="UP000004994">
    <property type="component" value="Chromosome 9"/>
</dbReference>
<evidence type="ECO:0000256" key="3">
    <source>
        <dbReference type="ARBA" id="ARBA00022679"/>
    </source>
</evidence>
<evidence type="ECO:0000313" key="7">
    <source>
        <dbReference type="Proteomes" id="UP000004994"/>
    </source>
</evidence>
<evidence type="ECO:0000256" key="2">
    <source>
        <dbReference type="ARBA" id="ARBA00022603"/>
    </source>
</evidence>
<keyword evidence="5" id="KW-0460">Magnesium</keyword>
<dbReference type="InterPro" id="IPR029063">
    <property type="entry name" value="SAM-dependent_MTases_sf"/>
</dbReference>
<organism evidence="6">
    <name type="scientific">Solanum lycopersicum</name>
    <name type="common">Tomato</name>
    <name type="synonym">Lycopersicon esculentum</name>
    <dbReference type="NCBI Taxonomy" id="4081"/>
    <lineage>
        <taxon>Eukaryota</taxon>
        <taxon>Viridiplantae</taxon>
        <taxon>Streptophyta</taxon>
        <taxon>Embryophyta</taxon>
        <taxon>Tracheophyta</taxon>
        <taxon>Spermatophyta</taxon>
        <taxon>Magnoliopsida</taxon>
        <taxon>eudicotyledons</taxon>
        <taxon>Gunneridae</taxon>
        <taxon>Pentapetalae</taxon>
        <taxon>asterids</taxon>
        <taxon>lamiids</taxon>
        <taxon>Solanales</taxon>
        <taxon>Solanaceae</taxon>
        <taxon>Solanoideae</taxon>
        <taxon>Solaneae</taxon>
        <taxon>Solanum</taxon>
        <taxon>Solanum subgen. Lycopersicon</taxon>
    </lineage>
</organism>
<keyword evidence="2" id="KW-0489">Methyltransferase</keyword>
<dbReference type="GO" id="GO:0032259">
    <property type="term" value="P:methylation"/>
    <property type="evidence" value="ECO:0000318"/>
    <property type="project" value="GO_Central"/>
</dbReference>
<dbReference type="AlphaFoldDB" id="A0A3Q7I896"/>
<dbReference type="Gene3D" id="1.10.1200.270">
    <property type="entry name" value="Methyltransferase, alpha-helical capping domain"/>
    <property type="match status" value="1"/>
</dbReference>
<evidence type="ECO:0000256" key="1">
    <source>
        <dbReference type="ARBA" id="ARBA00007967"/>
    </source>
</evidence>
<name>A0A3Q7I896_SOLLC</name>
<dbReference type="PaxDb" id="4081-Solyc09g091530.1.1"/>
<evidence type="ECO:0000256" key="5">
    <source>
        <dbReference type="ARBA" id="ARBA00022842"/>
    </source>
</evidence>
<keyword evidence="4" id="KW-0479">Metal-binding</keyword>
<dbReference type="GO" id="GO:0008757">
    <property type="term" value="F:S-adenosylmethionine-dependent methyltransferase activity"/>
    <property type="evidence" value="ECO:0000318"/>
    <property type="project" value="GO_Central"/>
</dbReference>
<protein>
    <submittedName>
        <fullName evidence="6">Uncharacterized protein</fullName>
    </submittedName>
</protein>
<dbReference type="Gene3D" id="3.40.50.150">
    <property type="entry name" value="Vaccinia Virus protein VP39"/>
    <property type="match status" value="3"/>
</dbReference>
<dbReference type="InterPro" id="IPR005299">
    <property type="entry name" value="MeTrfase_7"/>
</dbReference>
<reference evidence="6" key="2">
    <citation type="submission" date="2019-01" db="UniProtKB">
        <authorList>
            <consortium name="EnsemblPlants"/>
        </authorList>
    </citation>
    <scope>IDENTIFICATION</scope>
    <source>
        <strain evidence="6">cv. Heinz 1706</strain>
    </source>
</reference>
<comment type="similarity">
    <text evidence="1">Belongs to the methyltransferase superfamily. Type-7 methyltransferase family.</text>
</comment>
<dbReference type="GO" id="GO:0046872">
    <property type="term" value="F:metal ion binding"/>
    <property type="evidence" value="ECO:0007669"/>
    <property type="project" value="UniProtKB-KW"/>
</dbReference>
<dbReference type="STRING" id="4081.A0A3Q7I896"/>
<dbReference type="Gramene" id="Solyc09g091550.3.1">
    <property type="protein sequence ID" value="Solyc09g091550.3.1"/>
    <property type="gene ID" value="Solyc09g091550.3"/>
</dbReference>
<proteinExistence type="inferred from homology"/>
<dbReference type="InParanoid" id="A0A3Q7I896"/>
<keyword evidence="7" id="KW-1185">Reference proteome</keyword>
<sequence length="715" mass="81960">MKVVEVLRMNGGIGDTSYANNSLRKVIVMTKPIIEQAMSDLYCNLFPKNLCIADLGCSSGANSFLVVSELIKIIEKERKKHGFQSPEFHYLFNDLPSNDFNTIFQSLGEFEHDLRKQFGEGFGPCYFSGVAGSFYSRLFPSKSLHFVHSSYSVHWLSQVPNFIEKNKGNIYITSTSPQSYIKAYYKQFENDFSNFLKYRSEELMKGGKMVLTFLGRESEDLSIKEYCCYIWELLAMVLNELVFEGLIEEDKVDSFDVPNYTPSPREVKYIVEKEGSFTINRLETTRVNWNNSSYESNNGGYKMTRCMRAVAEPLLINQFGPKLMDLVFQKYEKIISDCMAKEKAEFVNVTRKAILMTKPIIEQAMSDLYCSLFPKKLCIADLGCSSGSNTLLVVSELVKIIEKERKKHGFQSPEFHYLFNDLPSNDFNTIFQSLGEFEHDLRKQFGEGFGPCYFSGVAGSFYSRLFPSKSLHFVHSSYSLHWLSQVPNLIEKNKGNIYMASTSPPSVIKAYYKQYEKDFSNFLKYRSEELIKGGKMVLTFLGRESEDPFSKECCYIWELLGMALNELVIEGLIEEEKVDLFNIPNYTASPAEVKYLVDKEGSFIINKLETTRKKVILMTKPIRDQAISDLYCNLFPETLYIADLGCSSGANTFLVVSELVKVIEKERKKHDLQSPEFYFHFNDLPGNDFNAIFRSLGEFEQNLKKQIGEELGPCS</sequence>
<dbReference type="InterPro" id="IPR042086">
    <property type="entry name" value="MeTrfase_capping"/>
</dbReference>
<dbReference type="PANTHER" id="PTHR31009">
    <property type="entry name" value="S-ADENOSYL-L-METHIONINE:CARBOXYL METHYLTRANSFERASE FAMILY PROTEIN"/>
    <property type="match status" value="1"/>
</dbReference>
<evidence type="ECO:0000256" key="4">
    <source>
        <dbReference type="ARBA" id="ARBA00022723"/>
    </source>
</evidence>
<keyword evidence="3" id="KW-0808">Transferase</keyword>
<accession>A0A3Q7I896</accession>
<dbReference type="SUPFAM" id="SSF53335">
    <property type="entry name" value="S-adenosyl-L-methionine-dependent methyltransferases"/>
    <property type="match status" value="3"/>
</dbReference>
<reference evidence="6" key="1">
    <citation type="journal article" date="2012" name="Nature">
        <title>The tomato genome sequence provides insights into fleshy fruit evolution.</title>
        <authorList>
            <consortium name="Tomato Genome Consortium"/>
        </authorList>
    </citation>
    <scope>NUCLEOTIDE SEQUENCE [LARGE SCALE GENOMIC DNA]</scope>
    <source>
        <strain evidence="6">cv. Heinz 1706</strain>
    </source>
</reference>